<evidence type="ECO:0000313" key="1">
    <source>
        <dbReference type="EMBL" id="KAK4133449.1"/>
    </source>
</evidence>
<reference evidence="1" key="2">
    <citation type="submission" date="2023-05" db="EMBL/GenBank/DDBJ databases">
        <authorList>
            <consortium name="Lawrence Berkeley National Laboratory"/>
            <person name="Steindorff A."/>
            <person name="Hensen N."/>
            <person name="Bonometti L."/>
            <person name="Westerberg I."/>
            <person name="Brannstrom I.O."/>
            <person name="Guillou S."/>
            <person name="Cros-Aarteil S."/>
            <person name="Calhoun S."/>
            <person name="Haridas S."/>
            <person name="Kuo A."/>
            <person name="Mondo S."/>
            <person name="Pangilinan J."/>
            <person name="Riley R."/>
            <person name="Labutti K."/>
            <person name="Andreopoulos B."/>
            <person name="Lipzen A."/>
            <person name="Chen C."/>
            <person name="Yanf M."/>
            <person name="Daum C."/>
            <person name="Ng V."/>
            <person name="Clum A."/>
            <person name="Ohm R."/>
            <person name="Martin F."/>
            <person name="Silar P."/>
            <person name="Natvig D."/>
            <person name="Lalanne C."/>
            <person name="Gautier V."/>
            <person name="Ament-Velasquez S.L."/>
            <person name="Kruys A."/>
            <person name="Hutchinson M.I."/>
            <person name="Powell A.J."/>
            <person name="Barry K."/>
            <person name="Miller A.N."/>
            <person name="Grigoriev I.V."/>
            <person name="Debuchy R."/>
            <person name="Gladieux P."/>
            <person name="Thoren M.H."/>
            <person name="Johannesson H."/>
        </authorList>
    </citation>
    <scope>NUCLEOTIDE SEQUENCE</scope>
    <source>
        <strain evidence="1">CBS 123565</strain>
    </source>
</reference>
<accession>A0AAN6ZDH5</accession>
<dbReference type="EMBL" id="MU853412">
    <property type="protein sequence ID" value="KAK4133449.1"/>
    <property type="molecule type" value="Genomic_DNA"/>
</dbReference>
<dbReference type="AlphaFoldDB" id="A0AAN6ZDH5"/>
<sequence>MLQPHEVVAAGAAATPGTFFGVPVPRDSNSAGTEGFASAVVIPCAVFIPLTITHHSGPNIRNLRGRIPRQSLSAWFFCTRTGSKVGLRALNGMWSQALPRRKAVVR</sequence>
<gene>
    <name evidence="1" type="ORF">BT67DRAFT_442899</name>
</gene>
<organism evidence="1 2">
    <name type="scientific">Trichocladium antarcticum</name>
    <dbReference type="NCBI Taxonomy" id="1450529"/>
    <lineage>
        <taxon>Eukaryota</taxon>
        <taxon>Fungi</taxon>
        <taxon>Dikarya</taxon>
        <taxon>Ascomycota</taxon>
        <taxon>Pezizomycotina</taxon>
        <taxon>Sordariomycetes</taxon>
        <taxon>Sordariomycetidae</taxon>
        <taxon>Sordariales</taxon>
        <taxon>Chaetomiaceae</taxon>
        <taxon>Trichocladium</taxon>
    </lineage>
</organism>
<keyword evidence="2" id="KW-1185">Reference proteome</keyword>
<reference evidence="1" key="1">
    <citation type="journal article" date="2023" name="Mol. Phylogenet. Evol.">
        <title>Genome-scale phylogeny and comparative genomics of the fungal order Sordariales.</title>
        <authorList>
            <person name="Hensen N."/>
            <person name="Bonometti L."/>
            <person name="Westerberg I."/>
            <person name="Brannstrom I.O."/>
            <person name="Guillou S."/>
            <person name="Cros-Aarteil S."/>
            <person name="Calhoun S."/>
            <person name="Haridas S."/>
            <person name="Kuo A."/>
            <person name="Mondo S."/>
            <person name="Pangilinan J."/>
            <person name="Riley R."/>
            <person name="LaButti K."/>
            <person name="Andreopoulos B."/>
            <person name="Lipzen A."/>
            <person name="Chen C."/>
            <person name="Yan M."/>
            <person name="Daum C."/>
            <person name="Ng V."/>
            <person name="Clum A."/>
            <person name="Steindorff A."/>
            <person name="Ohm R.A."/>
            <person name="Martin F."/>
            <person name="Silar P."/>
            <person name="Natvig D.O."/>
            <person name="Lalanne C."/>
            <person name="Gautier V."/>
            <person name="Ament-Velasquez S.L."/>
            <person name="Kruys A."/>
            <person name="Hutchinson M.I."/>
            <person name="Powell A.J."/>
            <person name="Barry K."/>
            <person name="Miller A.N."/>
            <person name="Grigoriev I.V."/>
            <person name="Debuchy R."/>
            <person name="Gladieux P."/>
            <person name="Hiltunen Thoren M."/>
            <person name="Johannesson H."/>
        </authorList>
    </citation>
    <scope>NUCLEOTIDE SEQUENCE</scope>
    <source>
        <strain evidence="1">CBS 123565</strain>
    </source>
</reference>
<dbReference type="Proteomes" id="UP001304895">
    <property type="component" value="Unassembled WGS sequence"/>
</dbReference>
<evidence type="ECO:0000313" key="2">
    <source>
        <dbReference type="Proteomes" id="UP001304895"/>
    </source>
</evidence>
<comment type="caution">
    <text evidence="1">The sequence shown here is derived from an EMBL/GenBank/DDBJ whole genome shotgun (WGS) entry which is preliminary data.</text>
</comment>
<name>A0AAN6ZDH5_9PEZI</name>
<protein>
    <submittedName>
        <fullName evidence="1">Uncharacterized protein</fullName>
    </submittedName>
</protein>
<proteinExistence type="predicted"/>